<dbReference type="VEuPathDB" id="FungiDB:FUN_009592"/>
<proteinExistence type="predicted"/>
<sequence length="110" mass="12774">MALEWYMKGHNNGNYLATYDLAQCYRYGIGVNINYEKAFDLYQKAANFIPMAQYELGVMYENGDGTIKNIDQAIDCYTKSFDQGYQKAQVRLKVLTKIKNRKRSDTCKIN</sequence>
<gene>
    <name evidence="1" type="ORF">RhiirC2_751490</name>
</gene>
<name>A0A2N1N187_9GLOM</name>
<evidence type="ECO:0000313" key="1">
    <source>
        <dbReference type="EMBL" id="PKK67620.1"/>
    </source>
</evidence>
<reference evidence="1 2" key="2">
    <citation type="submission" date="2017-10" db="EMBL/GenBank/DDBJ databases">
        <title>Extensive intraspecific genome diversity in a model arbuscular mycorrhizal fungus.</title>
        <authorList>
            <person name="Chen E.C.H."/>
            <person name="Morin E."/>
            <person name="Baudet D."/>
            <person name="Noel J."/>
            <person name="Ndikumana S."/>
            <person name="Charron P."/>
            <person name="St-Onge C."/>
            <person name="Giorgi J."/>
            <person name="Grigoriev I.V."/>
            <person name="Roux C."/>
            <person name="Martin F.M."/>
            <person name="Corradi N."/>
        </authorList>
    </citation>
    <scope>NUCLEOTIDE SEQUENCE [LARGE SCALE GENOMIC DNA]</scope>
    <source>
        <strain evidence="1 2">C2</strain>
    </source>
</reference>
<dbReference type="Pfam" id="PF08238">
    <property type="entry name" value="Sel1"/>
    <property type="match status" value="2"/>
</dbReference>
<dbReference type="SUPFAM" id="SSF81901">
    <property type="entry name" value="HCP-like"/>
    <property type="match status" value="1"/>
</dbReference>
<dbReference type="InterPro" id="IPR011990">
    <property type="entry name" value="TPR-like_helical_dom_sf"/>
</dbReference>
<comment type="caution">
    <text evidence="1">The sequence shown here is derived from an EMBL/GenBank/DDBJ whole genome shotgun (WGS) entry which is preliminary data.</text>
</comment>
<dbReference type="AlphaFoldDB" id="A0A2N1N187"/>
<dbReference type="Gene3D" id="1.25.40.10">
    <property type="entry name" value="Tetratricopeptide repeat domain"/>
    <property type="match status" value="1"/>
</dbReference>
<dbReference type="PANTHER" id="PTHR43628">
    <property type="entry name" value="ACTIVATOR OF C KINASE PROTEIN 1-RELATED"/>
    <property type="match status" value="1"/>
</dbReference>
<dbReference type="EMBL" id="LLXL01000937">
    <property type="protein sequence ID" value="PKK67620.1"/>
    <property type="molecule type" value="Genomic_DNA"/>
</dbReference>
<protein>
    <submittedName>
        <fullName evidence="1">HCP-like protein</fullName>
    </submittedName>
</protein>
<reference evidence="1 2" key="1">
    <citation type="submission" date="2016-04" db="EMBL/GenBank/DDBJ databases">
        <title>Genome analyses suggest a sexual origin of heterokaryosis in a supposedly ancient asexual fungus.</title>
        <authorList>
            <person name="Ropars J."/>
            <person name="Sedzielewska K."/>
            <person name="Noel J."/>
            <person name="Charron P."/>
            <person name="Farinelli L."/>
            <person name="Marton T."/>
            <person name="Kruger M."/>
            <person name="Pelin A."/>
            <person name="Brachmann A."/>
            <person name="Corradi N."/>
        </authorList>
    </citation>
    <scope>NUCLEOTIDE SEQUENCE [LARGE SCALE GENOMIC DNA]</scope>
    <source>
        <strain evidence="1 2">C2</strain>
    </source>
</reference>
<dbReference type="PANTHER" id="PTHR43628:SF1">
    <property type="entry name" value="CHITIN SYNTHASE REGULATORY FACTOR 2-RELATED"/>
    <property type="match status" value="1"/>
</dbReference>
<dbReference type="SMART" id="SM00671">
    <property type="entry name" value="SEL1"/>
    <property type="match status" value="2"/>
</dbReference>
<dbReference type="InterPro" id="IPR052945">
    <property type="entry name" value="Mitotic_Regulator"/>
</dbReference>
<dbReference type="InterPro" id="IPR006597">
    <property type="entry name" value="Sel1-like"/>
</dbReference>
<dbReference type="Proteomes" id="UP000233469">
    <property type="component" value="Unassembled WGS sequence"/>
</dbReference>
<accession>A0A2N1N187</accession>
<evidence type="ECO:0000313" key="2">
    <source>
        <dbReference type="Proteomes" id="UP000233469"/>
    </source>
</evidence>
<organism evidence="1 2">
    <name type="scientific">Rhizophagus irregularis</name>
    <dbReference type="NCBI Taxonomy" id="588596"/>
    <lineage>
        <taxon>Eukaryota</taxon>
        <taxon>Fungi</taxon>
        <taxon>Fungi incertae sedis</taxon>
        <taxon>Mucoromycota</taxon>
        <taxon>Glomeromycotina</taxon>
        <taxon>Glomeromycetes</taxon>
        <taxon>Glomerales</taxon>
        <taxon>Glomeraceae</taxon>
        <taxon>Rhizophagus</taxon>
    </lineage>
</organism>